<dbReference type="AlphaFoldDB" id="A0A803N115"/>
<accession>A0A803N115</accession>
<keyword evidence="3" id="KW-0862">Zinc</keyword>
<evidence type="ECO:0000313" key="8">
    <source>
        <dbReference type="Proteomes" id="UP000596660"/>
    </source>
</evidence>
<dbReference type="GO" id="GO:0008270">
    <property type="term" value="F:zinc ion binding"/>
    <property type="evidence" value="ECO:0007669"/>
    <property type="project" value="UniProtKB-KW"/>
</dbReference>
<keyword evidence="1" id="KW-0479">Metal-binding</keyword>
<keyword evidence="5" id="KW-0804">Transcription</keyword>
<evidence type="ECO:0000256" key="2">
    <source>
        <dbReference type="ARBA" id="ARBA00022771"/>
    </source>
</evidence>
<sequence length="175" mass="19991">MEASCKYCGMRYKRGTKRNGTSPLWAHINRCHNDWKLQKTILNFCPISSHKGADVGKEIEKCLLDLELEKIFCIIVDNASSDDIAIRYMRRKINGWKTGVLKGWFHHMRCVAHIVNLVVSDGLKIVNECITRVRHVVRFIKQSSARLLKFKKCRPPVGPTPDQEVPSAFLKLASA</sequence>
<evidence type="ECO:0000256" key="3">
    <source>
        <dbReference type="ARBA" id="ARBA00022833"/>
    </source>
</evidence>
<evidence type="ECO:0000256" key="5">
    <source>
        <dbReference type="ARBA" id="ARBA00023163"/>
    </source>
</evidence>
<reference evidence="7" key="1">
    <citation type="journal article" date="2017" name="Nature">
        <title>The genome of Chenopodium quinoa.</title>
        <authorList>
            <person name="Jarvis D.E."/>
            <person name="Ho Y.S."/>
            <person name="Lightfoot D.J."/>
            <person name="Schmoeckel S.M."/>
            <person name="Li B."/>
            <person name="Borm T.J.A."/>
            <person name="Ohyanagi H."/>
            <person name="Mineta K."/>
            <person name="Michell C.T."/>
            <person name="Saber N."/>
            <person name="Kharbatia N.M."/>
            <person name="Rupper R.R."/>
            <person name="Sharp A.R."/>
            <person name="Dally N."/>
            <person name="Boughton B.A."/>
            <person name="Woo Y.H."/>
            <person name="Gao G."/>
            <person name="Schijlen E.G.W.M."/>
            <person name="Guo X."/>
            <person name="Momin A.A."/>
            <person name="Negrao S."/>
            <person name="Al-Babili S."/>
            <person name="Gehring C."/>
            <person name="Roessner U."/>
            <person name="Jung C."/>
            <person name="Murphy K."/>
            <person name="Arold S.T."/>
            <person name="Gojobori T."/>
            <person name="van der Linden C.G."/>
            <person name="van Loo E.N."/>
            <person name="Jellen E.N."/>
            <person name="Maughan P.J."/>
            <person name="Tester M."/>
        </authorList>
    </citation>
    <scope>NUCLEOTIDE SEQUENCE [LARGE SCALE GENOMIC DNA]</scope>
    <source>
        <strain evidence="7">cv. PI 614886</strain>
    </source>
</reference>
<dbReference type="PANTHER" id="PTHR46481">
    <property type="entry name" value="ZINC FINGER BED DOMAIN-CONTAINING PROTEIN 4"/>
    <property type="match status" value="1"/>
</dbReference>
<protein>
    <recommendedName>
        <fullName evidence="6">BED-type domain-containing protein</fullName>
    </recommendedName>
</protein>
<organism evidence="7 8">
    <name type="scientific">Chenopodium quinoa</name>
    <name type="common">Quinoa</name>
    <dbReference type="NCBI Taxonomy" id="63459"/>
    <lineage>
        <taxon>Eukaryota</taxon>
        <taxon>Viridiplantae</taxon>
        <taxon>Streptophyta</taxon>
        <taxon>Embryophyta</taxon>
        <taxon>Tracheophyta</taxon>
        <taxon>Spermatophyta</taxon>
        <taxon>Magnoliopsida</taxon>
        <taxon>eudicotyledons</taxon>
        <taxon>Gunneridae</taxon>
        <taxon>Pentapetalae</taxon>
        <taxon>Caryophyllales</taxon>
        <taxon>Chenopodiaceae</taxon>
        <taxon>Chenopodioideae</taxon>
        <taxon>Atripliceae</taxon>
        <taxon>Chenopodium</taxon>
    </lineage>
</organism>
<keyword evidence="4" id="KW-0805">Transcription regulation</keyword>
<evidence type="ECO:0000313" key="7">
    <source>
        <dbReference type="EnsemblPlants" id="AUR62038649-RA:cds"/>
    </source>
</evidence>
<reference evidence="7" key="2">
    <citation type="submission" date="2021-03" db="UniProtKB">
        <authorList>
            <consortium name="EnsemblPlants"/>
        </authorList>
    </citation>
    <scope>IDENTIFICATION</scope>
</reference>
<feature type="domain" description="BED-type" evidence="6">
    <location>
        <begin position="3"/>
        <end position="33"/>
    </location>
</feature>
<dbReference type="Proteomes" id="UP000596660">
    <property type="component" value="Unplaced"/>
</dbReference>
<dbReference type="InterPro" id="IPR012337">
    <property type="entry name" value="RNaseH-like_sf"/>
</dbReference>
<dbReference type="InterPro" id="IPR003656">
    <property type="entry name" value="Znf_BED"/>
</dbReference>
<keyword evidence="8" id="KW-1185">Reference proteome</keyword>
<keyword evidence="2" id="KW-0863">Zinc-finger</keyword>
<dbReference type="EnsemblPlants" id="AUR62038649-RA">
    <property type="protein sequence ID" value="AUR62038649-RA:cds"/>
    <property type="gene ID" value="AUR62038649"/>
</dbReference>
<name>A0A803N115_CHEQI</name>
<dbReference type="Pfam" id="PF02892">
    <property type="entry name" value="zf-BED"/>
    <property type="match status" value="1"/>
</dbReference>
<dbReference type="PANTHER" id="PTHR46481:SF7">
    <property type="entry name" value="ZINC FINGER BED DOMAIN-CONTAINING PROTEIN RICESLEEPER 2-LIKE"/>
    <property type="match status" value="1"/>
</dbReference>
<evidence type="ECO:0000256" key="1">
    <source>
        <dbReference type="ARBA" id="ARBA00022723"/>
    </source>
</evidence>
<evidence type="ECO:0000259" key="6">
    <source>
        <dbReference type="Pfam" id="PF02892"/>
    </source>
</evidence>
<proteinExistence type="predicted"/>
<evidence type="ECO:0000256" key="4">
    <source>
        <dbReference type="ARBA" id="ARBA00023015"/>
    </source>
</evidence>
<dbReference type="GO" id="GO:0003677">
    <property type="term" value="F:DNA binding"/>
    <property type="evidence" value="ECO:0007669"/>
    <property type="project" value="InterPro"/>
</dbReference>
<dbReference type="Gramene" id="AUR62038649-RA">
    <property type="protein sequence ID" value="AUR62038649-RA:cds"/>
    <property type="gene ID" value="AUR62038649"/>
</dbReference>
<dbReference type="SUPFAM" id="SSF53098">
    <property type="entry name" value="Ribonuclease H-like"/>
    <property type="match status" value="1"/>
</dbReference>
<dbReference type="InterPro" id="IPR052035">
    <property type="entry name" value="ZnF_BED_domain_contain"/>
</dbReference>